<accession>A0A291GIY9</accession>
<name>A0A291GIY9_9MICO</name>
<organism evidence="2 3">
    <name type="scientific">Brachybacterium vulturis</name>
    <dbReference type="NCBI Taxonomy" id="2017484"/>
    <lineage>
        <taxon>Bacteria</taxon>
        <taxon>Bacillati</taxon>
        <taxon>Actinomycetota</taxon>
        <taxon>Actinomycetes</taxon>
        <taxon>Micrococcales</taxon>
        <taxon>Dermabacteraceae</taxon>
        <taxon>Brachybacterium</taxon>
    </lineage>
</organism>
<evidence type="ECO:0000256" key="1">
    <source>
        <dbReference type="SAM" id="MobiDB-lite"/>
    </source>
</evidence>
<dbReference type="EMBL" id="CP023563">
    <property type="protein sequence ID" value="ATG50148.1"/>
    <property type="molecule type" value="Genomic_DNA"/>
</dbReference>
<evidence type="ECO:0000313" key="3">
    <source>
        <dbReference type="Proteomes" id="UP000218165"/>
    </source>
</evidence>
<evidence type="ECO:0000313" key="2">
    <source>
        <dbReference type="EMBL" id="ATG50148.1"/>
    </source>
</evidence>
<dbReference type="AlphaFoldDB" id="A0A291GIY9"/>
<keyword evidence="3" id="KW-1185">Reference proteome</keyword>
<dbReference type="RefSeq" id="WP_096801288.1">
    <property type="nucleotide sequence ID" value="NZ_CP023563.1"/>
</dbReference>
<gene>
    <name evidence="2" type="ORF">CFK38_00400</name>
</gene>
<feature type="region of interest" description="Disordered" evidence="1">
    <location>
        <begin position="1"/>
        <end position="44"/>
    </location>
</feature>
<reference evidence="3" key="1">
    <citation type="submission" date="2017-09" db="EMBL/GenBank/DDBJ databases">
        <title>Brachybacterium sp. VM2412.</title>
        <authorList>
            <person name="Tak E.J."/>
            <person name="Bae J.-W."/>
        </authorList>
    </citation>
    <scope>NUCLEOTIDE SEQUENCE [LARGE SCALE GENOMIC DNA]</scope>
    <source>
        <strain evidence="3">VM2412</strain>
    </source>
</reference>
<dbReference type="OrthoDB" id="2570341at2"/>
<dbReference type="Proteomes" id="UP000218165">
    <property type="component" value="Chromosome"/>
</dbReference>
<sequence length="313" mass="33964">MTIDDAVPTAADLFGEDLAGAPPTPPDRPRPWFLGDAPAPREEPSDEAGRIAMAAEAAQLPFLRVAQHLLEFVGDGCRTTKLGTLYAVDRRRVEESCRDGSDGWAWHPCGTDSRVQQAWDLLTRHGWLVREDAGVRPTGTPLVGTGSDARAEDGPDEDGLDGARRLLVAVLESARPAFREFSTMERAEDDIWDALLVASGPDGLVLPDHPCDGRLLHCVESVDFLVGLVRHPYVRDVPLDRSSGHVADSALRGLALTARTLEQLITCGVVTDGGDEEEHWYEADAPGRRPVRTYRAPALMRGAVARVRGSRGL</sequence>
<feature type="region of interest" description="Disordered" evidence="1">
    <location>
        <begin position="138"/>
        <end position="157"/>
    </location>
</feature>
<dbReference type="KEGG" id="brz:CFK38_00400"/>
<proteinExistence type="predicted"/>
<protein>
    <submittedName>
        <fullName evidence="2">Uncharacterized protein</fullName>
    </submittedName>
</protein>